<evidence type="ECO:0000313" key="2">
    <source>
        <dbReference type="EMBL" id="ORZ37789.1"/>
    </source>
</evidence>
<reference evidence="2 3" key="1">
    <citation type="submission" date="2016-07" db="EMBL/GenBank/DDBJ databases">
        <title>Pervasive Adenine N6-methylation of Active Genes in Fungi.</title>
        <authorList>
            <consortium name="DOE Joint Genome Institute"/>
            <person name="Mondo S.J."/>
            <person name="Dannebaum R.O."/>
            <person name="Kuo R.C."/>
            <person name="Labutti K."/>
            <person name="Haridas S."/>
            <person name="Kuo A."/>
            <person name="Salamov A."/>
            <person name="Ahrendt S.R."/>
            <person name="Lipzen A."/>
            <person name="Sullivan W."/>
            <person name="Andreopoulos W.B."/>
            <person name="Clum A."/>
            <person name="Lindquist E."/>
            <person name="Daum C."/>
            <person name="Ramamoorthy G.K."/>
            <person name="Gryganskyi A."/>
            <person name="Culley D."/>
            <person name="Magnuson J.K."/>
            <person name="James T.Y."/>
            <person name="O'Malley M.A."/>
            <person name="Stajich J.E."/>
            <person name="Spatafora J.W."/>
            <person name="Visel A."/>
            <person name="Grigoriev I.V."/>
        </authorList>
    </citation>
    <scope>NUCLEOTIDE SEQUENCE [LARGE SCALE GENOMIC DNA]</scope>
    <source>
        <strain evidence="2 3">PL171</strain>
    </source>
</reference>
<proteinExistence type="predicted"/>
<comment type="caution">
    <text evidence="2">The sequence shown here is derived from an EMBL/GenBank/DDBJ whole genome shotgun (WGS) entry which is preliminary data.</text>
</comment>
<feature type="transmembrane region" description="Helical" evidence="1">
    <location>
        <begin position="147"/>
        <end position="165"/>
    </location>
</feature>
<dbReference type="Proteomes" id="UP000193411">
    <property type="component" value="Unassembled WGS sequence"/>
</dbReference>
<evidence type="ECO:0000256" key="1">
    <source>
        <dbReference type="SAM" id="Phobius"/>
    </source>
</evidence>
<dbReference type="PANTHER" id="PTHR36774:SF1">
    <property type="entry name" value="INSULIN-INDUCED PROTEIN"/>
    <property type="match status" value="1"/>
</dbReference>
<keyword evidence="1" id="KW-0812">Transmembrane</keyword>
<keyword evidence="3" id="KW-1185">Reference proteome</keyword>
<feature type="transmembrane region" description="Helical" evidence="1">
    <location>
        <begin position="123"/>
        <end position="141"/>
    </location>
</feature>
<sequence>MTTASPIDPSAAAASASPSSASSLKKRAAASTTQPQTPLLTRLGLFFAAGALLGTIFDGLHANHDVLAYLPTEIAFTKLAWWVPPEFGAGGLLLGLAPWFLPRPVLRSLTSPRNNGGKPSKQVAWAQLASALTVYGLSSFLPYYAKLAHPTTSLVLGTIFLATWWKTNRRALALATCGVVGVGGSAWEAALCYVGKFKYVDPDTLGAGLVTHWIFWIWAGAALAGVHLAGCYIEPVKAQAGKDKSE</sequence>
<name>A0A1Y2HTD2_9FUNG</name>
<dbReference type="PANTHER" id="PTHR36774">
    <property type="entry name" value="INSULIN-INDUCED PROTEIN"/>
    <property type="match status" value="1"/>
</dbReference>
<accession>A0A1Y2HTD2</accession>
<feature type="transmembrane region" description="Helical" evidence="1">
    <location>
        <begin position="82"/>
        <end position="102"/>
    </location>
</feature>
<dbReference type="OrthoDB" id="5548478at2759"/>
<keyword evidence="1" id="KW-0472">Membrane</keyword>
<evidence type="ECO:0000313" key="3">
    <source>
        <dbReference type="Proteomes" id="UP000193411"/>
    </source>
</evidence>
<feature type="transmembrane region" description="Helical" evidence="1">
    <location>
        <begin position="172"/>
        <end position="193"/>
    </location>
</feature>
<gene>
    <name evidence="2" type="ORF">BCR44DRAFT_51394</name>
</gene>
<organism evidence="2 3">
    <name type="scientific">Catenaria anguillulae PL171</name>
    <dbReference type="NCBI Taxonomy" id="765915"/>
    <lineage>
        <taxon>Eukaryota</taxon>
        <taxon>Fungi</taxon>
        <taxon>Fungi incertae sedis</taxon>
        <taxon>Blastocladiomycota</taxon>
        <taxon>Blastocladiomycetes</taxon>
        <taxon>Blastocladiales</taxon>
        <taxon>Catenariaceae</taxon>
        <taxon>Catenaria</taxon>
    </lineage>
</organism>
<dbReference type="EMBL" id="MCFL01000011">
    <property type="protein sequence ID" value="ORZ37789.1"/>
    <property type="molecule type" value="Genomic_DNA"/>
</dbReference>
<keyword evidence="1" id="KW-1133">Transmembrane helix</keyword>
<evidence type="ECO:0008006" key="4">
    <source>
        <dbReference type="Google" id="ProtNLM"/>
    </source>
</evidence>
<dbReference type="AlphaFoldDB" id="A0A1Y2HTD2"/>
<feature type="transmembrane region" description="Helical" evidence="1">
    <location>
        <begin position="43"/>
        <end position="62"/>
    </location>
</feature>
<feature type="transmembrane region" description="Helical" evidence="1">
    <location>
        <begin position="213"/>
        <end position="233"/>
    </location>
</feature>
<protein>
    <recommendedName>
        <fullName evidence="4">Insulin-induced protein-domain-containing protein</fullName>
    </recommendedName>
</protein>